<accession>A0A9W8MU43</accession>
<dbReference type="Proteomes" id="UP001148786">
    <property type="component" value="Unassembled WGS sequence"/>
</dbReference>
<gene>
    <name evidence="3" type="ORF">NLJ89_g8423</name>
</gene>
<evidence type="ECO:0000256" key="1">
    <source>
        <dbReference type="SAM" id="MobiDB-lite"/>
    </source>
</evidence>
<evidence type="ECO:0000259" key="2">
    <source>
        <dbReference type="Pfam" id="PF14040"/>
    </source>
</evidence>
<evidence type="ECO:0000313" key="3">
    <source>
        <dbReference type="EMBL" id="KAJ3503459.1"/>
    </source>
</evidence>
<evidence type="ECO:0000313" key="4">
    <source>
        <dbReference type="Proteomes" id="UP001148786"/>
    </source>
</evidence>
<organism evidence="3 4">
    <name type="scientific">Agrocybe chaxingu</name>
    <dbReference type="NCBI Taxonomy" id="84603"/>
    <lineage>
        <taxon>Eukaryota</taxon>
        <taxon>Fungi</taxon>
        <taxon>Dikarya</taxon>
        <taxon>Basidiomycota</taxon>
        <taxon>Agaricomycotina</taxon>
        <taxon>Agaricomycetes</taxon>
        <taxon>Agaricomycetidae</taxon>
        <taxon>Agaricales</taxon>
        <taxon>Agaricineae</taxon>
        <taxon>Strophariaceae</taxon>
        <taxon>Agrocybe</taxon>
    </lineage>
</organism>
<dbReference type="Pfam" id="PF14040">
    <property type="entry name" value="DNase_NucA_NucB"/>
    <property type="match status" value="1"/>
</dbReference>
<dbReference type="InterPro" id="IPR029476">
    <property type="entry name" value="DNase_NucA_NucB"/>
</dbReference>
<feature type="domain" description="Deoxyribonuclease NucA/NucB" evidence="2">
    <location>
        <begin position="228"/>
        <end position="331"/>
    </location>
</feature>
<feature type="region of interest" description="Disordered" evidence="1">
    <location>
        <begin position="374"/>
        <end position="394"/>
    </location>
</feature>
<name>A0A9W8MU43_9AGAR</name>
<dbReference type="EMBL" id="JANKHO010001138">
    <property type="protein sequence ID" value="KAJ3503459.1"/>
    <property type="molecule type" value="Genomic_DNA"/>
</dbReference>
<dbReference type="AlphaFoldDB" id="A0A9W8MU43"/>
<comment type="caution">
    <text evidence="3">The sequence shown here is derived from an EMBL/GenBank/DDBJ whole genome shotgun (WGS) entry which is preliminary data.</text>
</comment>
<proteinExistence type="predicted"/>
<reference evidence="3" key="1">
    <citation type="submission" date="2022-07" db="EMBL/GenBank/DDBJ databases">
        <title>Genome Sequence of Agrocybe chaxingu.</title>
        <authorList>
            <person name="Buettner E."/>
        </authorList>
    </citation>
    <scope>NUCLEOTIDE SEQUENCE</scope>
    <source>
        <strain evidence="3">MP-N11</strain>
    </source>
</reference>
<keyword evidence="4" id="KW-1185">Reference proteome</keyword>
<dbReference type="OrthoDB" id="3259102at2759"/>
<sequence length="450" mass="47956">MVPLHFVSTTLGTLVLLGLFPFYIAVAASASAPAPEHLFNVSIPAFPQALLVPWSTSDFSEARTPLESFDKRQTRTCTRGPGGPRLHAVELVNDAALAIHAVTPVKTRATRHAVLLAIRVVEVARGFLLSKKHVASPASSPASCISASSSASVVFTIKAPYVICVSAYTTFAVVQLRKHLTGCLPGEICERNRCIRSSLRTRIVRFNTSDDNIEVLKNMCQAMLDTANAVAAILTYRGPDLDAISRTREAAGCNEGYCADRIAKGLVPPSYTSCVEYPPASSMEGGLSTPASRRSISCVPDRQNLYQGGMFSWKLNKDGISLQAGDQFVISVECDKVSIDVPAAGETPSASGENGDPTSEHGIVAEEIGVLLSPRDEESVSKSGNEAVEPNLLNEDEPERSFLIAPFGDLKPGTYTANIQVVNGSALGGTVLDNEGVDYARYAQRLRGGT</sequence>
<protein>
    <recommendedName>
        <fullName evidence="2">Deoxyribonuclease NucA/NucB domain-containing protein</fullName>
    </recommendedName>
</protein>